<dbReference type="Proteomes" id="UP000585272">
    <property type="component" value="Unassembled WGS sequence"/>
</dbReference>
<protein>
    <submittedName>
        <fullName evidence="1">Uncharacterized protein</fullName>
    </submittedName>
</protein>
<dbReference type="EMBL" id="JACHNU010000002">
    <property type="protein sequence ID" value="MBB4662254.1"/>
    <property type="molecule type" value="Genomic_DNA"/>
</dbReference>
<evidence type="ECO:0000313" key="1">
    <source>
        <dbReference type="EMBL" id="MBB4662254.1"/>
    </source>
</evidence>
<keyword evidence="2" id="KW-1185">Reference proteome</keyword>
<comment type="caution">
    <text evidence="1">The sequence shown here is derived from an EMBL/GenBank/DDBJ whole genome shotgun (WGS) entry which is preliminary data.</text>
</comment>
<sequence>MARIRPNAASYFGRALDRRAIVVSVAHDPHDLIITVMLDQSEERA</sequence>
<name>A0A840IDV5_9ACTN</name>
<evidence type="ECO:0000313" key="2">
    <source>
        <dbReference type="Proteomes" id="UP000585272"/>
    </source>
</evidence>
<accession>A0A840IDV5</accession>
<reference evidence="1 2" key="1">
    <citation type="submission" date="2020-08" db="EMBL/GenBank/DDBJ databases">
        <title>Genomic Encyclopedia of Archaeal and Bacterial Type Strains, Phase II (KMG-II): from individual species to whole genera.</title>
        <authorList>
            <person name="Goeker M."/>
        </authorList>
    </citation>
    <scope>NUCLEOTIDE SEQUENCE [LARGE SCALE GENOMIC DNA]</scope>
    <source>
        <strain evidence="1 2">DSM 23288</strain>
    </source>
</reference>
<proteinExistence type="predicted"/>
<dbReference type="AlphaFoldDB" id="A0A840IDV5"/>
<dbReference type="RefSeq" id="WP_183341310.1">
    <property type="nucleotide sequence ID" value="NZ_JACHNU010000002.1"/>
</dbReference>
<gene>
    <name evidence="1" type="ORF">BDZ31_001840</name>
</gene>
<organism evidence="1 2">
    <name type="scientific">Conexibacter arvalis</name>
    <dbReference type="NCBI Taxonomy" id="912552"/>
    <lineage>
        <taxon>Bacteria</taxon>
        <taxon>Bacillati</taxon>
        <taxon>Actinomycetota</taxon>
        <taxon>Thermoleophilia</taxon>
        <taxon>Solirubrobacterales</taxon>
        <taxon>Conexibacteraceae</taxon>
        <taxon>Conexibacter</taxon>
    </lineage>
</organism>